<dbReference type="RefSeq" id="WP_061233859.1">
    <property type="nucleotide sequence ID" value="NZ_CP043884.1"/>
</dbReference>
<dbReference type="AlphaFoldDB" id="A0AAP9WDD1"/>
<dbReference type="InterPro" id="IPR008884">
    <property type="entry name" value="TylF_MeTrfase"/>
</dbReference>
<keyword evidence="1" id="KW-0808">Transferase</keyword>
<accession>A0AAP9WDD1</accession>
<dbReference type="GO" id="GO:0008168">
    <property type="term" value="F:methyltransferase activity"/>
    <property type="evidence" value="ECO:0007669"/>
    <property type="project" value="UniProtKB-KW"/>
</dbReference>
<evidence type="ECO:0000313" key="2">
    <source>
        <dbReference type="Proteomes" id="UP000663124"/>
    </source>
</evidence>
<sequence length="243" mass="28119">MNNLEKLPFQSKLADLYNSSKLTTEDKLVNFPRFVNRRDIAKFLNRYEIFKKILNVHGSIIECGVNLGAGFFSWLHFSTIFEPYNHNRRIIGFDTFEGFQNIAEEDRLGDYFDQNNWKEFAKKQSYEEILSSCKIHDENRTLSMISKMELIPGDAAITIPDYLDKNKHLIVSLLHIDFDIYTPTKVALENFISRMPKGGVIAFDEINDAKAPGETIALFDSIGIKNHFIHRNHFDSNVSYIVL</sequence>
<dbReference type="Pfam" id="PF13578">
    <property type="entry name" value="Methyltransf_24"/>
    <property type="match status" value="1"/>
</dbReference>
<name>A0AAP9WDD1_LEPIR</name>
<dbReference type="Proteomes" id="UP000663124">
    <property type="component" value="Chromosome 1"/>
</dbReference>
<protein>
    <submittedName>
        <fullName evidence="1">Class I SAM-dependent methyltransferase</fullName>
    </submittedName>
</protein>
<dbReference type="EMBL" id="CP043884">
    <property type="protein sequence ID" value="QOI43085.1"/>
    <property type="molecule type" value="Genomic_DNA"/>
</dbReference>
<keyword evidence="1" id="KW-0489">Methyltransferase</keyword>
<organism evidence="1 2">
    <name type="scientific">Leptospira interrogans serovar Canicola</name>
    <dbReference type="NCBI Taxonomy" id="211880"/>
    <lineage>
        <taxon>Bacteria</taxon>
        <taxon>Pseudomonadati</taxon>
        <taxon>Spirochaetota</taxon>
        <taxon>Spirochaetia</taxon>
        <taxon>Leptospirales</taxon>
        <taxon>Leptospiraceae</taxon>
        <taxon>Leptospira</taxon>
    </lineage>
</organism>
<dbReference type="GO" id="GO:0032259">
    <property type="term" value="P:methylation"/>
    <property type="evidence" value="ECO:0007669"/>
    <property type="project" value="UniProtKB-KW"/>
</dbReference>
<evidence type="ECO:0000313" key="1">
    <source>
        <dbReference type="EMBL" id="QOI43085.1"/>
    </source>
</evidence>
<reference evidence="1" key="1">
    <citation type="submission" date="2019-09" db="EMBL/GenBank/DDBJ databases">
        <title>Comparative Genomics of Leptospira interrogans Reveals Genome Plasticity - A Common Adaptive Strategy for Survival in Various Hosts.</title>
        <authorList>
            <person name="Ramli S.R."/>
            <person name="Bunk B."/>
            <person name="Goris M."/>
            <person name="Bhuju S."/>
            <person name="Jarek M."/>
            <person name="Sproer C."/>
            <person name="Mustakim S."/>
            <person name="Strommenger B."/>
            <person name="Pessler F."/>
        </authorList>
    </citation>
    <scope>NUCLEOTIDE SEQUENCE</scope>
    <source>
        <strain evidence="1">782</strain>
    </source>
</reference>
<dbReference type="InterPro" id="IPR029063">
    <property type="entry name" value="SAM-dependent_MTases_sf"/>
</dbReference>
<dbReference type="PANTHER" id="PTHR40036">
    <property type="entry name" value="MACROCIN O-METHYLTRANSFERASE"/>
    <property type="match status" value="1"/>
</dbReference>
<dbReference type="PANTHER" id="PTHR40036:SF1">
    <property type="entry name" value="MACROCIN O-METHYLTRANSFERASE"/>
    <property type="match status" value="1"/>
</dbReference>
<dbReference type="Gene3D" id="3.40.50.150">
    <property type="entry name" value="Vaccinia Virus protein VP39"/>
    <property type="match status" value="1"/>
</dbReference>
<proteinExistence type="predicted"/>
<gene>
    <name evidence="1" type="ORF">Lepto782_12990</name>
</gene>